<feature type="domain" description="FAE" evidence="2">
    <location>
        <begin position="27"/>
        <end position="97"/>
    </location>
</feature>
<dbReference type="GO" id="GO:0006633">
    <property type="term" value="P:fatty acid biosynthetic process"/>
    <property type="evidence" value="ECO:0007669"/>
    <property type="project" value="InterPro"/>
</dbReference>
<feature type="chain" id="PRO_5035785951" description="FAE domain-containing protein" evidence="1">
    <location>
        <begin position="20"/>
        <end position="101"/>
    </location>
</feature>
<keyword evidence="1" id="KW-0732">Signal</keyword>
<sequence>MEPLLMLTVVLLLVHAVSSLVRTAIARRRYSRCYLLDYVCLKMAMDRKVSADIAGRVAMRNKRLGVREHRFLLGVILRSGIGEESYCPCSILEGREESPTH</sequence>
<feature type="signal peptide" evidence="1">
    <location>
        <begin position="1"/>
        <end position="19"/>
    </location>
</feature>
<keyword evidence="4" id="KW-1185">Reference proteome</keyword>
<evidence type="ECO:0000259" key="2">
    <source>
        <dbReference type="Pfam" id="PF08392"/>
    </source>
</evidence>
<dbReference type="Proteomes" id="UP000015106">
    <property type="component" value="Chromosome 7"/>
</dbReference>
<reference evidence="4" key="1">
    <citation type="journal article" date="2013" name="Nature">
        <title>Draft genome of the wheat A-genome progenitor Triticum urartu.</title>
        <authorList>
            <person name="Ling H.Q."/>
            <person name="Zhao S."/>
            <person name="Liu D."/>
            <person name="Wang J."/>
            <person name="Sun H."/>
            <person name="Zhang C."/>
            <person name="Fan H."/>
            <person name="Li D."/>
            <person name="Dong L."/>
            <person name="Tao Y."/>
            <person name="Gao C."/>
            <person name="Wu H."/>
            <person name="Li Y."/>
            <person name="Cui Y."/>
            <person name="Guo X."/>
            <person name="Zheng S."/>
            <person name="Wang B."/>
            <person name="Yu K."/>
            <person name="Liang Q."/>
            <person name="Yang W."/>
            <person name="Lou X."/>
            <person name="Chen J."/>
            <person name="Feng M."/>
            <person name="Jian J."/>
            <person name="Zhang X."/>
            <person name="Luo G."/>
            <person name="Jiang Y."/>
            <person name="Liu J."/>
            <person name="Wang Z."/>
            <person name="Sha Y."/>
            <person name="Zhang B."/>
            <person name="Wu H."/>
            <person name="Tang D."/>
            <person name="Shen Q."/>
            <person name="Xue P."/>
            <person name="Zou S."/>
            <person name="Wang X."/>
            <person name="Liu X."/>
            <person name="Wang F."/>
            <person name="Yang Y."/>
            <person name="An X."/>
            <person name="Dong Z."/>
            <person name="Zhang K."/>
            <person name="Zhang X."/>
            <person name="Luo M.C."/>
            <person name="Dvorak J."/>
            <person name="Tong Y."/>
            <person name="Wang J."/>
            <person name="Yang H."/>
            <person name="Li Z."/>
            <person name="Wang D."/>
            <person name="Zhang A."/>
            <person name="Wang J."/>
        </authorList>
    </citation>
    <scope>NUCLEOTIDE SEQUENCE</scope>
    <source>
        <strain evidence="4">cv. G1812</strain>
    </source>
</reference>
<name>A0A8R7QY83_TRIUA</name>
<organism evidence="3 4">
    <name type="scientific">Triticum urartu</name>
    <name type="common">Red wild einkorn</name>
    <name type="synonym">Crithodium urartu</name>
    <dbReference type="NCBI Taxonomy" id="4572"/>
    <lineage>
        <taxon>Eukaryota</taxon>
        <taxon>Viridiplantae</taxon>
        <taxon>Streptophyta</taxon>
        <taxon>Embryophyta</taxon>
        <taxon>Tracheophyta</taxon>
        <taxon>Spermatophyta</taxon>
        <taxon>Magnoliopsida</taxon>
        <taxon>Liliopsida</taxon>
        <taxon>Poales</taxon>
        <taxon>Poaceae</taxon>
        <taxon>BOP clade</taxon>
        <taxon>Pooideae</taxon>
        <taxon>Triticodae</taxon>
        <taxon>Triticeae</taxon>
        <taxon>Triticinae</taxon>
        <taxon>Triticum</taxon>
    </lineage>
</organism>
<dbReference type="Pfam" id="PF08392">
    <property type="entry name" value="FAE1_CUT1_RppA"/>
    <property type="match status" value="1"/>
</dbReference>
<reference evidence="3" key="2">
    <citation type="submission" date="2018-03" db="EMBL/GenBank/DDBJ databases">
        <title>The Triticum urartu genome reveals the dynamic nature of wheat genome evolution.</title>
        <authorList>
            <person name="Ling H."/>
            <person name="Ma B."/>
            <person name="Shi X."/>
            <person name="Liu H."/>
            <person name="Dong L."/>
            <person name="Sun H."/>
            <person name="Cao Y."/>
            <person name="Gao Q."/>
            <person name="Zheng S."/>
            <person name="Li Y."/>
            <person name="Yu Y."/>
            <person name="Du H."/>
            <person name="Qi M."/>
            <person name="Li Y."/>
            <person name="Yu H."/>
            <person name="Cui Y."/>
            <person name="Wang N."/>
            <person name="Chen C."/>
            <person name="Wu H."/>
            <person name="Zhao Y."/>
            <person name="Zhang J."/>
            <person name="Li Y."/>
            <person name="Zhou W."/>
            <person name="Zhang B."/>
            <person name="Hu W."/>
            <person name="Eijk M."/>
            <person name="Tang J."/>
            <person name="Witsenboer H."/>
            <person name="Zhao S."/>
            <person name="Li Z."/>
            <person name="Zhang A."/>
            <person name="Wang D."/>
            <person name="Liang C."/>
        </authorList>
    </citation>
    <scope>NUCLEOTIDE SEQUENCE [LARGE SCALE GENOMIC DNA]</scope>
    <source>
        <strain evidence="3">cv. G1812</strain>
    </source>
</reference>
<accession>A0A8R7QY83</accession>
<dbReference type="Gramene" id="TuG1812G0700000923.01.T01">
    <property type="protein sequence ID" value="TuG1812G0700000923.01.T01"/>
    <property type="gene ID" value="TuG1812G0700000923.01"/>
</dbReference>
<reference evidence="3" key="3">
    <citation type="submission" date="2022-06" db="UniProtKB">
        <authorList>
            <consortium name="EnsemblPlants"/>
        </authorList>
    </citation>
    <scope>IDENTIFICATION</scope>
</reference>
<evidence type="ECO:0000256" key="1">
    <source>
        <dbReference type="SAM" id="SignalP"/>
    </source>
</evidence>
<protein>
    <recommendedName>
        <fullName evidence="2">FAE domain-containing protein</fullName>
    </recommendedName>
</protein>
<dbReference type="GO" id="GO:0016020">
    <property type="term" value="C:membrane"/>
    <property type="evidence" value="ECO:0007669"/>
    <property type="project" value="InterPro"/>
</dbReference>
<dbReference type="GO" id="GO:0016747">
    <property type="term" value="F:acyltransferase activity, transferring groups other than amino-acyl groups"/>
    <property type="evidence" value="ECO:0007669"/>
    <property type="project" value="InterPro"/>
</dbReference>
<dbReference type="InterPro" id="IPR013601">
    <property type="entry name" value="FAE1_typ3_polyketide_synth"/>
</dbReference>
<dbReference type="EnsemblPlants" id="TuG1812G0700000923.01.T01">
    <property type="protein sequence ID" value="TuG1812G0700000923.01.T01"/>
    <property type="gene ID" value="TuG1812G0700000923.01"/>
</dbReference>
<evidence type="ECO:0000313" key="4">
    <source>
        <dbReference type="Proteomes" id="UP000015106"/>
    </source>
</evidence>
<proteinExistence type="predicted"/>
<evidence type="ECO:0000313" key="3">
    <source>
        <dbReference type="EnsemblPlants" id="TuG1812G0700000923.01.T01"/>
    </source>
</evidence>
<dbReference type="AlphaFoldDB" id="A0A8R7QY83"/>